<dbReference type="GO" id="GO:0004650">
    <property type="term" value="F:polygalacturonase activity"/>
    <property type="evidence" value="ECO:0007669"/>
    <property type="project" value="InterPro"/>
</dbReference>
<dbReference type="Gene3D" id="2.160.20.10">
    <property type="entry name" value="Single-stranded right-handed beta-helix, Pectin lyase-like"/>
    <property type="match status" value="2"/>
</dbReference>
<dbReference type="PANTHER" id="PTHR33928">
    <property type="entry name" value="POLYGALACTURONASE QRT3"/>
    <property type="match status" value="1"/>
</dbReference>
<dbReference type="InterPro" id="IPR011050">
    <property type="entry name" value="Pectin_lyase_fold/virulence"/>
</dbReference>
<feature type="domain" description="Rhamnogalacturonase A/B/Epimerase-like pectate lyase" evidence="2">
    <location>
        <begin position="420"/>
        <end position="478"/>
    </location>
</feature>
<dbReference type="PANTHER" id="PTHR33928:SF2">
    <property type="entry name" value="PECTATE LYASE SUPERFAMILY PROTEIN DOMAIN-CONTAINING PROTEIN-RELATED"/>
    <property type="match status" value="1"/>
</dbReference>
<dbReference type="SUPFAM" id="SSF51126">
    <property type="entry name" value="Pectin lyase-like"/>
    <property type="match status" value="2"/>
</dbReference>
<dbReference type="EMBL" id="AYKW01000045">
    <property type="protein sequence ID" value="PIL25883.1"/>
    <property type="molecule type" value="Genomic_DNA"/>
</dbReference>
<evidence type="ECO:0000313" key="3">
    <source>
        <dbReference type="EMBL" id="PIL25883.1"/>
    </source>
</evidence>
<accession>A0A2G8RWJ3</accession>
<gene>
    <name evidence="3" type="ORF">GSI_11636</name>
</gene>
<sequence>MRTFGLFSLLATVSQFAASAFGQSCSTTGVTGTAAAGDPYWLQSIKHQGLAAFNSNPSTYQVFRNVKDFGAVGDGVTDDTTAINNAITAGTRCGQGCDSTTTQPAVVYFPAGTYKVSSPLIAYYYTVLIGDARTPPKLLAASSFAGIAVIDVDPYIPGGGGAQWYLNQNNFFRSVRNFVIDLTQTPATASSTGIHWQVSQATSLMNIVFEMSTDANTAHQGIWMENGSGGFMGDMVFNGGKFGMWVGNQQFTVRNVTMNNCNTAIYSIWNWGWTFQGVTVNNCQVGFDLATGGITQDTQTTGSIAVIDAFVSNTPIFVRSSSASNGSLHGALVLNNIHLTNVPTAVTVSGGANVLAGSSSTMTITSWGQGNVYTGTSKTSAFVQGNVATPSKASALLDSSGRIFGKMHPQYANFAASQVVSVRDQGAKGDGKTDDTKALQAVFDTYAGCKLIFVDHGTYLITDTLKIPAGAQVVGEAWSVLLGGGSAFSDKANPKVVVQVGQAGDTGIVEISDIIFATQAPAGGAIVVEWNIHSNTQGGAGMWDSHIRLGGADGTNLLVSNCAAGTVNDACSAAYLGLHLTAQSTAYLEGTWVWLADHDLDSGGSQQISAFSGRGILSESAGPVWLIAEHHTIYQYNLVGAKQHYIGLLQTETPYYQPVPANPSPFSANSSLHDPTHLSGQTSAWAVNIESSSNILIFGAGTYSFYSNYQQTCLTSANCQSQIFNIDSDSSVNLYSLATVGTTNMLSIDGQSIVPASANVNGFQSSMTSWSAS</sequence>
<name>A0A2G8RWJ3_9APHY</name>
<keyword evidence="1" id="KW-0732">Signal</keyword>
<feature type="chain" id="PRO_5013708287" description="Rhamnogalacturonase A/B/Epimerase-like pectate lyase domain-containing protein" evidence="1">
    <location>
        <begin position="23"/>
        <end position="773"/>
    </location>
</feature>
<evidence type="ECO:0000256" key="1">
    <source>
        <dbReference type="SAM" id="SignalP"/>
    </source>
</evidence>
<dbReference type="Proteomes" id="UP000230002">
    <property type="component" value="Unassembled WGS sequence"/>
</dbReference>
<protein>
    <recommendedName>
        <fullName evidence="2">Rhamnogalacturonase A/B/Epimerase-like pectate lyase domain-containing protein</fullName>
    </recommendedName>
</protein>
<comment type="caution">
    <text evidence="3">The sequence shown here is derived from an EMBL/GenBank/DDBJ whole genome shotgun (WGS) entry which is preliminary data.</text>
</comment>
<feature type="domain" description="Rhamnogalacturonase A/B/Epimerase-like pectate lyase" evidence="2">
    <location>
        <begin position="63"/>
        <end position="288"/>
    </location>
</feature>
<dbReference type="InterPro" id="IPR024535">
    <property type="entry name" value="RHGA/B-epi-like_pectate_lyase"/>
</dbReference>
<evidence type="ECO:0000259" key="2">
    <source>
        <dbReference type="Pfam" id="PF12708"/>
    </source>
</evidence>
<evidence type="ECO:0000313" key="4">
    <source>
        <dbReference type="Proteomes" id="UP000230002"/>
    </source>
</evidence>
<dbReference type="PROSITE" id="PS51257">
    <property type="entry name" value="PROKAR_LIPOPROTEIN"/>
    <property type="match status" value="1"/>
</dbReference>
<dbReference type="InterPro" id="IPR012334">
    <property type="entry name" value="Pectin_lyas_fold"/>
</dbReference>
<organism evidence="3 4">
    <name type="scientific">Ganoderma sinense ZZ0214-1</name>
    <dbReference type="NCBI Taxonomy" id="1077348"/>
    <lineage>
        <taxon>Eukaryota</taxon>
        <taxon>Fungi</taxon>
        <taxon>Dikarya</taxon>
        <taxon>Basidiomycota</taxon>
        <taxon>Agaricomycotina</taxon>
        <taxon>Agaricomycetes</taxon>
        <taxon>Polyporales</taxon>
        <taxon>Polyporaceae</taxon>
        <taxon>Ganoderma</taxon>
    </lineage>
</organism>
<dbReference type="Pfam" id="PF12708">
    <property type="entry name" value="Pect-lyase_RHGA_epim"/>
    <property type="match status" value="2"/>
</dbReference>
<dbReference type="OrthoDB" id="1046782at2759"/>
<dbReference type="STRING" id="1077348.A0A2G8RWJ3"/>
<dbReference type="FunFam" id="2.160.20.10:FF:000049">
    <property type="entry name" value="Putative exo-beta-1,3-glucanase"/>
    <property type="match status" value="1"/>
</dbReference>
<reference evidence="3 4" key="1">
    <citation type="journal article" date="2015" name="Sci. Rep.">
        <title>Chromosome-level genome map provides insights into diverse defense mechanisms in the medicinal fungus Ganoderma sinense.</title>
        <authorList>
            <person name="Zhu Y."/>
            <person name="Xu J."/>
            <person name="Sun C."/>
            <person name="Zhou S."/>
            <person name="Xu H."/>
            <person name="Nelson D.R."/>
            <person name="Qian J."/>
            <person name="Song J."/>
            <person name="Luo H."/>
            <person name="Xiang L."/>
            <person name="Li Y."/>
            <person name="Xu Z."/>
            <person name="Ji A."/>
            <person name="Wang L."/>
            <person name="Lu S."/>
            <person name="Hayward A."/>
            <person name="Sun W."/>
            <person name="Li X."/>
            <person name="Schwartz D.C."/>
            <person name="Wang Y."/>
            <person name="Chen S."/>
        </authorList>
    </citation>
    <scope>NUCLEOTIDE SEQUENCE [LARGE SCALE GENOMIC DNA]</scope>
    <source>
        <strain evidence="3 4">ZZ0214-1</strain>
    </source>
</reference>
<keyword evidence="4" id="KW-1185">Reference proteome</keyword>
<proteinExistence type="predicted"/>
<dbReference type="InterPro" id="IPR039279">
    <property type="entry name" value="QRT3-like"/>
</dbReference>
<feature type="signal peptide" evidence="1">
    <location>
        <begin position="1"/>
        <end position="22"/>
    </location>
</feature>
<dbReference type="CDD" id="cd23668">
    <property type="entry name" value="GH55_beta13glucanase-like"/>
    <property type="match status" value="1"/>
</dbReference>
<dbReference type="AlphaFoldDB" id="A0A2G8RWJ3"/>